<dbReference type="CDD" id="cd01427">
    <property type="entry name" value="HAD_like"/>
    <property type="match status" value="1"/>
</dbReference>
<evidence type="ECO:0000313" key="2">
    <source>
        <dbReference type="Proteomes" id="UP001226691"/>
    </source>
</evidence>
<organism evidence="1 2">
    <name type="scientific">Microbacterium trichothecenolyticum</name>
    <name type="common">Aureobacterium trichothecenolyticum</name>
    <dbReference type="NCBI Taxonomy" id="69370"/>
    <lineage>
        <taxon>Bacteria</taxon>
        <taxon>Bacillati</taxon>
        <taxon>Actinomycetota</taxon>
        <taxon>Actinomycetes</taxon>
        <taxon>Micrococcales</taxon>
        <taxon>Microbacteriaceae</taxon>
        <taxon>Microbacterium</taxon>
    </lineage>
</organism>
<dbReference type="Pfam" id="PF00702">
    <property type="entry name" value="Hydrolase"/>
    <property type="match status" value="1"/>
</dbReference>
<dbReference type="InterPro" id="IPR023214">
    <property type="entry name" value="HAD_sf"/>
</dbReference>
<sequence length="242" mass="24932">MPRPVLIFDFDGTVALGDGPLLAYARAVAAHTASPDTFVAAVAAQLAAPTADVIDGYDVVRRAAEAEAIPADALSAAYRESRAHLGTPAAPIATAAGLIGFLQGVDAERLLVTNAPATRLDEALTALGLAGLFDRIVTDAAKPVGLELLLDTLGEGVRVLAIGDVWRNDLAPAHARGHATALVAGYPDPAARPTFRADTLDDLFPALGDWVAAAGDRSAHDPALRHSARVDASPAEHFPFSA</sequence>
<dbReference type="InterPro" id="IPR036412">
    <property type="entry name" value="HAD-like_sf"/>
</dbReference>
<reference evidence="1 2" key="1">
    <citation type="submission" date="2023-07" db="EMBL/GenBank/DDBJ databases">
        <title>Functional and genomic diversity of the sorghum phyllosphere microbiome.</title>
        <authorList>
            <person name="Shade A."/>
        </authorList>
    </citation>
    <scope>NUCLEOTIDE SEQUENCE [LARGE SCALE GENOMIC DNA]</scope>
    <source>
        <strain evidence="1 2">SORGH_AS_1207</strain>
    </source>
</reference>
<dbReference type="SUPFAM" id="SSF56784">
    <property type="entry name" value="HAD-like"/>
    <property type="match status" value="1"/>
</dbReference>
<evidence type="ECO:0000313" key="1">
    <source>
        <dbReference type="EMBL" id="MDQ1124653.1"/>
    </source>
</evidence>
<dbReference type="Proteomes" id="UP001226691">
    <property type="component" value="Unassembled WGS sequence"/>
</dbReference>
<dbReference type="EMBL" id="JAUTBF010000001">
    <property type="protein sequence ID" value="MDQ1124653.1"/>
    <property type="molecule type" value="Genomic_DNA"/>
</dbReference>
<dbReference type="Gene3D" id="3.40.50.1000">
    <property type="entry name" value="HAD superfamily/HAD-like"/>
    <property type="match status" value="1"/>
</dbReference>
<accession>A0ABU0TYD7</accession>
<gene>
    <name evidence="1" type="ORF">QE412_003226</name>
</gene>
<dbReference type="RefSeq" id="WP_307486201.1">
    <property type="nucleotide sequence ID" value="NZ_JAUTBF010000001.1"/>
</dbReference>
<proteinExistence type="predicted"/>
<protein>
    <submittedName>
        <fullName evidence="1">Phosphoglycolate phosphatase-like HAD superfamily hydrolase</fullName>
    </submittedName>
</protein>
<name>A0ABU0TYD7_MICTR</name>
<comment type="caution">
    <text evidence="1">The sequence shown here is derived from an EMBL/GenBank/DDBJ whole genome shotgun (WGS) entry which is preliminary data.</text>
</comment>
<keyword evidence="2" id="KW-1185">Reference proteome</keyword>